<dbReference type="GO" id="GO:0000981">
    <property type="term" value="F:DNA-binding transcription factor activity, RNA polymerase II-specific"/>
    <property type="evidence" value="ECO:0007669"/>
    <property type="project" value="InterPro"/>
</dbReference>
<feature type="compositionally biased region" description="Basic and acidic residues" evidence="11">
    <location>
        <begin position="27"/>
        <end position="42"/>
    </location>
</feature>
<evidence type="ECO:0000256" key="7">
    <source>
        <dbReference type="ARBA" id="ARBA00023242"/>
    </source>
</evidence>
<keyword evidence="3" id="KW-0862">Zinc</keyword>
<keyword evidence="5" id="KW-0238">DNA-binding</keyword>
<proteinExistence type="inferred from homology"/>
<evidence type="ECO:0000256" key="3">
    <source>
        <dbReference type="ARBA" id="ARBA00022833"/>
    </source>
</evidence>
<keyword evidence="2" id="KW-0479">Metal-binding</keyword>
<feature type="compositionally biased region" description="Polar residues" evidence="11">
    <location>
        <begin position="155"/>
        <end position="165"/>
    </location>
</feature>
<dbReference type="Proteomes" id="UP000182658">
    <property type="component" value="Unassembled WGS sequence"/>
</dbReference>
<organism evidence="13 14">
    <name type="scientific">Coniochaeta ligniaria NRRL 30616</name>
    <dbReference type="NCBI Taxonomy" id="1408157"/>
    <lineage>
        <taxon>Eukaryota</taxon>
        <taxon>Fungi</taxon>
        <taxon>Dikarya</taxon>
        <taxon>Ascomycota</taxon>
        <taxon>Pezizomycotina</taxon>
        <taxon>Sordariomycetes</taxon>
        <taxon>Sordariomycetidae</taxon>
        <taxon>Coniochaetales</taxon>
        <taxon>Coniochaetaceae</taxon>
        <taxon>Coniochaeta</taxon>
    </lineage>
</organism>
<dbReference type="SUPFAM" id="SSF57701">
    <property type="entry name" value="Zn2/Cys6 DNA-binding domain"/>
    <property type="match status" value="1"/>
</dbReference>
<dbReference type="GO" id="GO:0005634">
    <property type="term" value="C:nucleus"/>
    <property type="evidence" value="ECO:0007669"/>
    <property type="project" value="UniProtKB-SubCell"/>
</dbReference>
<protein>
    <recommendedName>
        <fullName evidence="9">Transcriptional activator of proteases prtT</fullName>
    </recommendedName>
    <alternativeName>
        <fullName evidence="10">Zn(2)-C6 zinc finger-containing protein prtT</fullName>
    </alternativeName>
</protein>
<dbReference type="PANTHER" id="PTHR31845">
    <property type="entry name" value="FINGER DOMAIN PROTEIN, PUTATIVE-RELATED"/>
    <property type="match status" value="1"/>
</dbReference>
<evidence type="ECO:0000256" key="6">
    <source>
        <dbReference type="ARBA" id="ARBA00023163"/>
    </source>
</evidence>
<sequence length="629" mass="69370">MTRVTEGRSVQSHEDEVLPSPTAPRHSPNEFEAEKADTDQPQKKRRLNRPITSCATCRRHKTRCETGPGRRACQRCISLRLDCDLPVAPEIDELSVAASAADPTLQLHMLNIEQSLEKLTALVQTVIDQSMLQVAPRGASPLTSLHLSRHRRESTPVTRHSNGQSLSGVTRPVLLVRNLQTQFFGPKRDFSDEQLAVGSVVSAGIISPSLAQSLVRIWIKHNGLWISVASVQDIPPDIEQRHPLLFSTVCLLAARHVPRVAKETVHDMYMRVRRLASSVVFKAPYLDYEDLQALTLLSMFTPTIQTAMPIDSWMVSGIALNHATLAFGFTSPEPVPADGTEEQLRRLRILNALCLTNIQFSIGNGRPCMVQPRFVEQCSRIVDFPDARTTDGKLYAEVLLYAKTESILSNGPSTRWKQPNVLVVPELAEFQSEWGHLFDLPECLSLKFGCWYCHLLLYRASLRGNQPDPALRESALKMSSDILELFLEQEFSVVLDMPDHFFFMVIYAGLTLCKWAIENPLIAAAQNCLTDLAPNDEHIAYRFGTVLAELRKKAAAAGAKGLEGGTEGGETSPAGDGVAATVDFLPGNDDYTWDTFLGWTTETGMNLGMGLEDPVAYGTGGLTPGINTG</sequence>
<dbReference type="PROSITE" id="PS00463">
    <property type="entry name" value="ZN2_CY6_FUNGAL_1"/>
    <property type="match status" value="1"/>
</dbReference>
<evidence type="ECO:0000256" key="10">
    <source>
        <dbReference type="ARBA" id="ARBA00042461"/>
    </source>
</evidence>
<dbReference type="PANTHER" id="PTHR31845:SF34">
    <property type="entry name" value="TRANSCRIPTIONAL ACTIVATOR OF PROTEASES PRTT"/>
    <property type="match status" value="1"/>
</dbReference>
<dbReference type="InterPro" id="IPR036864">
    <property type="entry name" value="Zn2-C6_fun-type_DNA-bd_sf"/>
</dbReference>
<evidence type="ECO:0000256" key="4">
    <source>
        <dbReference type="ARBA" id="ARBA00023015"/>
    </source>
</evidence>
<evidence type="ECO:0000256" key="2">
    <source>
        <dbReference type="ARBA" id="ARBA00022723"/>
    </source>
</evidence>
<keyword evidence="4" id="KW-0805">Transcription regulation</keyword>
<dbReference type="GO" id="GO:0000976">
    <property type="term" value="F:transcription cis-regulatory region binding"/>
    <property type="evidence" value="ECO:0007669"/>
    <property type="project" value="TreeGrafter"/>
</dbReference>
<evidence type="ECO:0000256" key="1">
    <source>
        <dbReference type="ARBA" id="ARBA00004123"/>
    </source>
</evidence>
<dbReference type="FunCoup" id="A0A1J7K641">
    <property type="interactions" value="204"/>
</dbReference>
<dbReference type="GO" id="GO:0008270">
    <property type="term" value="F:zinc ion binding"/>
    <property type="evidence" value="ECO:0007669"/>
    <property type="project" value="InterPro"/>
</dbReference>
<keyword evidence="6" id="KW-0804">Transcription</keyword>
<dbReference type="AlphaFoldDB" id="A0A1J7K641"/>
<evidence type="ECO:0000256" key="11">
    <source>
        <dbReference type="SAM" id="MobiDB-lite"/>
    </source>
</evidence>
<dbReference type="InParanoid" id="A0A1J7K641"/>
<dbReference type="InterPro" id="IPR001138">
    <property type="entry name" value="Zn2Cys6_DnaBD"/>
</dbReference>
<dbReference type="Pfam" id="PF00172">
    <property type="entry name" value="Zn_clus"/>
    <property type="match status" value="1"/>
</dbReference>
<comment type="subcellular location">
    <subcellularLocation>
        <location evidence="1">Nucleus</location>
    </subcellularLocation>
</comment>
<feature type="region of interest" description="Disordered" evidence="11">
    <location>
        <begin position="1"/>
        <end position="47"/>
    </location>
</feature>
<dbReference type="CDD" id="cd12148">
    <property type="entry name" value="fungal_TF_MHR"/>
    <property type="match status" value="1"/>
</dbReference>
<evidence type="ECO:0000256" key="9">
    <source>
        <dbReference type="ARBA" id="ARBA00041135"/>
    </source>
</evidence>
<comment type="similarity">
    <text evidence="8">Belongs to the prtT family.</text>
</comment>
<dbReference type="CDD" id="cd00067">
    <property type="entry name" value="GAL4"/>
    <property type="match status" value="1"/>
</dbReference>
<dbReference type="Gene3D" id="4.10.240.10">
    <property type="entry name" value="Zn(2)-C6 fungal-type DNA-binding domain"/>
    <property type="match status" value="1"/>
</dbReference>
<gene>
    <name evidence="13" type="ORF">CONLIGDRAFT_690403</name>
</gene>
<name>A0A1J7K641_9PEZI</name>
<keyword evidence="7" id="KW-0539">Nucleus</keyword>
<dbReference type="SMART" id="SM00066">
    <property type="entry name" value="GAL4"/>
    <property type="match status" value="1"/>
</dbReference>
<feature type="region of interest" description="Disordered" evidence="11">
    <location>
        <begin position="145"/>
        <end position="165"/>
    </location>
</feature>
<evidence type="ECO:0000313" key="14">
    <source>
        <dbReference type="Proteomes" id="UP000182658"/>
    </source>
</evidence>
<reference evidence="13 14" key="1">
    <citation type="submission" date="2016-10" db="EMBL/GenBank/DDBJ databases">
        <title>Draft genome sequence of Coniochaeta ligniaria NRRL30616, a lignocellulolytic fungus for bioabatement of inhibitors in plant biomass hydrolysates.</title>
        <authorList>
            <consortium name="DOE Joint Genome Institute"/>
            <person name="Jimenez D.J."/>
            <person name="Hector R.E."/>
            <person name="Riley R."/>
            <person name="Sun H."/>
            <person name="Grigoriev I.V."/>
            <person name="Van Elsas J.D."/>
            <person name="Nichols N.N."/>
        </authorList>
    </citation>
    <scope>NUCLEOTIDE SEQUENCE [LARGE SCALE GENOMIC DNA]</scope>
    <source>
        <strain evidence="13 14">NRRL 30616</strain>
    </source>
</reference>
<dbReference type="InterPro" id="IPR051089">
    <property type="entry name" value="prtT"/>
</dbReference>
<dbReference type="PROSITE" id="PS50048">
    <property type="entry name" value="ZN2_CY6_FUNGAL_2"/>
    <property type="match status" value="1"/>
</dbReference>
<evidence type="ECO:0000256" key="8">
    <source>
        <dbReference type="ARBA" id="ARBA00038134"/>
    </source>
</evidence>
<keyword evidence="14" id="KW-1185">Reference proteome</keyword>
<dbReference type="OrthoDB" id="2595934at2759"/>
<evidence type="ECO:0000313" key="13">
    <source>
        <dbReference type="EMBL" id="OIW35714.1"/>
    </source>
</evidence>
<evidence type="ECO:0000259" key="12">
    <source>
        <dbReference type="PROSITE" id="PS50048"/>
    </source>
</evidence>
<accession>A0A1J7K641</accession>
<evidence type="ECO:0000256" key="5">
    <source>
        <dbReference type="ARBA" id="ARBA00023125"/>
    </source>
</evidence>
<dbReference type="EMBL" id="KV875093">
    <property type="protein sequence ID" value="OIW35714.1"/>
    <property type="molecule type" value="Genomic_DNA"/>
</dbReference>
<feature type="domain" description="Zn(2)-C6 fungal-type" evidence="12">
    <location>
        <begin position="53"/>
        <end position="85"/>
    </location>
</feature>